<evidence type="ECO:0000313" key="1">
    <source>
        <dbReference type="EMBL" id="TDB66980.1"/>
    </source>
</evidence>
<protein>
    <submittedName>
        <fullName evidence="1">Gliding motility-associated C-terminal domain-containing protein</fullName>
    </submittedName>
</protein>
<dbReference type="AlphaFoldDB" id="A0A4R4KG24"/>
<dbReference type="Pfam" id="PF13585">
    <property type="entry name" value="CHU_C"/>
    <property type="match status" value="1"/>
</dbReference>
<keyword evidence="2" id="KW-1185">Reference proteome</keyword>
<dbReference type="RefSeq" id="WP_132116165.1">
    <property type="nucleotide sequence ID" value="NZ_SMJU01000004.1"/>
</dbReference>
<comment type="caution">
    <text evidence="1">The sequence shown here is derived from an EMBL/GenBank/DDBJ whole genome shotgun (WGS) entry which is preliminary data.</text>
</comment>
<dbReference type="Proteomes" id="UP000295706">
    <property type="component" value="Unassembled WGS sequence"/>
</dbReference>
<gene>
    <name evidence="1" type="ORF">EZE20_07640</name>
</gene>
<organism evidence="1 2">
    <name type="scientific">Arundinibacter roseus</name>
    <dbReference type="NCBI Taxonomy" id="2070510"/>
    <lineage>
        <taxon>Bacteria</taxon>
        <taxon>Pseudomonadati</taxon>
        <taxon>Bacteroidota</taxon>
        <taxon>Cytophagia</taxon>
        <taxon>Cytophagales</taxon>
        <taxon>Spirosomataceae</taxon>
        <taxon>Arundinibacter</taxon>
    </lineage>
</organism>
<dbReference type="OrthoDB" id="1490014at2"/>
<dbReference type="EMBL" id="SMJU01000004">
    <property type="protein sequence ID" value="TDB66980.1"/>
    <property type="molecule type" value="Genomic_DNA"/>
</dbReference>
<sequence length="737" mass="81607">MRSTLLVLSFFLLFIKVQASHIVGGELVFKKLTGNNLATHQLGLNLYFDQINGIPAAEDNSVTLFIFRKADNRRVGSVQVPKVGRKNISYANPLCGNSGLRTLLITYSVDVALKPEDFSDPEGYYIVWDRCCRNNVIDNIRTPGDVGSLFQVFFPPLIKNAAVFDNSAPEFTEIKGDYACLNADFYIDFSATDADGDSLVYQLTPPVTGFSNRAVPNPQALGSSNYPIVSWVEGISMANVIPGSKPLRVDPVTGRVSFNASKLGLFAFAITVTEFRNGEKIGAITRDFQLKVIDCFEVLPPEIIVVESENRTRYFTNDSIQISVDDPTCFTIQVTDPNFNQLLRIKGRAVNAPTNNFSLFPTEFRTRKSRDTLSFQICLDDCFASSGNRPVKIELIVEDESCPVPLTDTLNLYIFRKAAPNEVPLVTTTSPQSLIEAFPDERILFDVLGSDSDSDSILLSAQGRGFLLSEYGINFPQKSGVGSVSQPFSWLPPCSLKVSDTLMVDFIITDLRCGGGGLSSRTTIKFVVQNPINIPPSVQSTAANDTIVWLLGEPLNERIFFDVLASDPDSAQLSLFALGRDFDLGSEKMNFLNKLGFNQLTSSFEWIPTCESLKGLPERYFTLDFICEDQSCLAERDTISVTVLVKDQLSDAILNLPNVLTPNSDGKNDCLDLSVLPPNNCIEQFIGIKIFNRWGTKVFESTDLSQTWCPNELPMGSYFYHLSYTKRTVKGSIVIIK</sequence>
<accession>A0A4R4KG24</accession>
<proteinExistence type="predicted"/>
<evidence type="ECO:0000313" key="2">
    <source>
        <dbReference type="Proteomes" id="UP000295706"/>
    </source>
</evidence>
<name>A0A4R4KG24_9BACT</name>
<reference evidence="1 2" key="1">
    <citation type="submission" date="2019-02" db="EMBL/GenBank/DDBJ databases">
        <title>Arundinibacter roseus gen. nov., sp. nov., a new member of the family Cytophagaceae.</title>
        <authorList>
            <person name="Szuroczki S."/>
            <person name="Khayer B."/>
            <person name="Sproer C."/>
            <person name="Toumi M."/>
            <person name="Szabo A."/>
            <person name="Felfoldi T."/>
            <person name="Schumann P."/>
            <person name="Toth E."/>
        </authorList>
    </citation>
    <scope>NUCLEOTIDE SEQUENCE [LARGE SCALE GENOMIC DNA]</scope>
    <source>
        <strain evidence="1 2">DMA-k-7a</strain>
    </source>
</reference>